<dbReference type="NCBIfam" id="TIGR01494">
    <property type="entry name" value="ATPase_P-type"/>
    <property type="match status" value="2"/>
</dbReference>
<evidence type="ECO:0000256" key="8">
    <source>
        <dbReference type="ARBA" id="ARBA00022840"/>
    </source>
</evidence>
<dbReference type="SUPFAM" id="SSF81653">
    <property type="entry name" value="Calcium ATPase, transduction domain A"/>
    <property type="match status" value="1"/>
</dbReference>
<dbReference type="InterPro" id="IPR059000">
    <property type="entry name" value="ATPase_P-type_domA"/>
</dbReference>
<dbReference type="NCBIfam" id="TIGR01522">
    <property type="entry name" value="ATPase-IIA2_Ca"/>
    <property type="match status" value="1"/>
</dbReference>
<dbReference type="SFLD" id="SFLDF00027">
    <property type="entry name" value="p-type_atpase"/>
    <property type="match status" value="1"/>
</dbReference>
<comment type="catalytic activity">
    <reaction evidence="14">
        <text>Ca(2+)(in) + ATP + H2O = Ca(2+)(out) + ADP + phosphate + H(+)</text>
        <dbReference type="Rhea" id="RHEA:18105"/>
        <dbReference type="ChEBI" id="CHEBI:15377"/>
        <dbReference type="ChEBI" id="CHEBI:15378"/>
        <dbReference type="ChEBI" id="CHEBI:29108"/>
        <dbReference type="ChEBI" id="CHEBI:30616"/>
        <dbReference type="ChEBI" id="CHEBI:43474"/>
        <dbReference type="ChEBI" id="CHEBI:456216"/>
        <dbReference type="EC" id="7.2.2.10"/>
    </reaction>
</comment>
<evidence type="ECO:0000256" key="7">
    <source>
        <dbReference type="ARBA" id="ARBA00022837"/>
    </source>
</evidence>
<dbReference type="SUPFAM" id="SSF81665">
    <property type="entry name" value="Calcium ATPase, transmembrane domain M"/>
    <property type="match status" value="1"/>
</dbReference>
<keyword evidence="9" id="KW-1278">Translocase</keyword>
<keyword evidence="18" id="KW-1185">Reference proteome</keyword>
<dbReference type="Pfam" id="PF00690">
    <property type="entry name" value="Cation_ATPase_N"/>
    <property type="match status" value="1"/>
</dbReference>
<dbReference type="PANTHER" id="PTHR42861">
    <property type="entry name" value="CALCIUM-TRANSPORTING ATPASE"/>
    <property type="match status" value="1"/>
</dbReference>
<dbReference type="SFLD" id="SFLDG00002">
    <property type="entry name" value="C1.7:_P-type_atpase_like"/>
    <property type="match status" value="1"/>
</dbReference>
<dbReference type="SUPFAM" id="SSF56784">
    <property type="entry name" value="HAD-like"/>
    <property type="match status" value="1"/>
</dbReference>
<dbReference type="GO" id="GO:0016887">
    <property type="term" value="F:ATP hydrolysis activity"/>
    <property type="evidence" value="ECO:0007669"/>
    <property type="project" value="InterPro"/>
</dbReference>
<dbReference type="Gene3D" id="2.70.150.10">
    <property type="entry name" value="Calcium-transporting ATPase, cytoplasmic transduction domain A"/>
    <property type="match status" value="1"/>
</dbReference>
<dbReference type="InterPro" id="IPR023298">
    <property type="entry name" value="ATPase_P-typ_TM_dom_sf"/>
</dbReference>
<dbReference type="InterPro" id="IPR018303">
    <property type="entry name" value="ATPase_P-typ_P_site"/>
</dbReference>
<keyword evidence="6 14" id="KW-0547">Nucleotide-binding</keyword>
<keyword evidence="3" id="KW-0597">Phosphoprotein</keyword>
<keyword evidence="5 14" id="KW-0812">Transmembrane</keyword>
<dbReference type="SUPFAM" id="SSF81660">
    <property type="entry name" value="Metal cation-transporting ATPase, ATP-binding domain N"/>
    <property type="match status" value="1"/>
</dbReference>
<dbReference type="Pfam" id="PF00689">
    <property type="entry name" value="Cation_ATPase_C"/>
    <property type="match status" value="1"/>
</dbReference>
<keyword evidence="4 14" id="KW-0109">Calcium transport</keyword>
<feature type="transmembrane region" description="Helical" evidence="14">
    <location>
        <begin position="815"/>
        <end position="840"/>
    </location>
</feature>
<dbReference type="InterPro" id="IPR023214">
    <property type="entry name" value="HAD_sf"/>
</dbReference>
<dbReference type="PRINTS" id="PR00119">
    <property type="entry name" value="CATATPASE"/>
</dbReference>
<dbReference type="InterPro" id="IPR023299">
    <property type="entry name" value="ATPase_P-typ_cyto_dom_N"/>
</dbReference>
<feature type="transmembrane region" description="Helical" evidence="14">
    <location>
        <begin position="855"/>
        <end position="872"/>
    </location>
</feature>
<dbReference type="InterPro" id="IPR004014">
    <property type="entry name" value="ATPase_P-typ_cation-transptr_N"/>
</dbReference>
<comment type="caution">
    <text evidence="14">Lacks conserved residue(s) required for the propagation of feature annotation.</text>
</comment>
<evidence type="ECO:0000313" key="18">
    <source>
        <dbReference type="Proteomes" id="UP000644660"/>
    </source>
</evidence>
<evidence type="ECO:0000256" key="2">
    <source>
        <dbReference type="ARBA" id="ARBA00022448"/>
    </source>
</evidence>
<evidence type="ECO:0000256" key="6">
    <source>
        <dbReference type="ARBA" id="ARBA00022741"/>
    </source>
</evidence>
<gene>
    <name evidence="17" type="ORF">KABA2_01S14124</name>
</gene>
<evidence type="ECO:0000256" key="10">
    <source>
        <dbReference type="ARBA" id="ARBA00022989"/>
    </source>
</evidence>
<evidence type="ECO:0000259" key="16">
    <source>
        <dbReference type="SMART" id="SM00831"/>
    </source>
</evidence>
<keyword evidence="11 14" id="KW-0406">Ion transport</keyword>
<feature type="transmembrane region" description="Helical" evidence="14">
    <location>
        <begin position="302"/>
        <end position="320"/>
    </location>
</feature>
<comment type="subcellular location">
    <subcellularLocation>
        <location evidence="1">Endomembrane system</location>
        <topology evidence="1">Multi-pass membrane protein</topology>
    </subcellularLocation>
    <subcellularLocation>
        <location evidence="14">Membrane</location>
        <topology evidence="14">Multi-pass membrane protein</topology>
    </subcellularLocation>
</comment>
<dbReference type="SFLD" id="SFLDS00003">
    <property type="entry name" value="Haloacid_Dehalogenase"/>
    <property type="match status" value="1"/>
</dbReference>
<dbReference type="RefSeq" id="XP_041404497.1">
    <property type="nucleotide sequence ID" value="XM_041548563.1"/>
</dbReference>
<dbReference type="OrthoDB" id="3352408at2759"/>
<dbReference type="Pfam" id="PF13246">
    <property type="entry name" value="Cation_ATPase"/>
    <property type="match status" value="1"/>
</dbReference>
<dbReference type="FunFam" id="3.40.50.1000:FF:000028">
    <property type="entry name" value="Calcium-transporting P-type ATPase, putative"/>
    <property type="match status" value="1"/>
</dbReference>
<evidence type="ECO:0000313" key="17">
    <source>
        <dbReference type="EMBL" id="CAB4252459.1"/>
    </source>
</evidence>
<dbReference type="Gene3D" id="3.40.50.1000">
    <property type="entry name" value="HAD superfamily/HAD-like"/>
    <property type="match status" value="1"/>
</dbReference>
<feature type="region of interest" description="Disordered" evidence="15">
    <location>
        <begin position="69"/>
        <end position="94"/>
    </location>
</feature>
<dbReference type="GeneID" id="64855587"/>
<sequence>MSDIPLDIYSQPSDDVPFNLDGSTLAEENAPFNSSIAAGLAINVTPSAEFSVLSVDEAVSKLKTNGTSGISSMEEVERRRELHGTNEVTSEDGEDNGKFGLLKRFLSGFIEDRLILLLIGSAVLSAILHNVGDAISITVAIVIVMLVGFIQEYKSEKSIEALNKLVPATCHLVRFGRESHVLAATLVPGDIVAFRVGDRIPADLRVIESVDLSLDESSLTGEPDPVHKSSDSVLANPTGIIPISERHCIAFMGTLVKEGHGRGLVVATGKETAFGSIFEMMSAVDKPKTPLQTAMDHLGKELSLFSFVVIGTICLIGIWQGRSWLDMFQISVSLAVAAIPEGLPIIVTVTLALGVLRMAKRKAIVRRLPSVETLGSVNVICTDKTGTLTANHMAVSKIWCLSSMSTKENVLNVGSTTDLRNYLAGDVRKTLEIGSLCNNATFSVDHSKFLGNPTDISILEELSKFGMEDERDKYTRIKEIPFNSKRKFMAVRLKCENSDDKESQLICVKGAFEVILGRSNTYLTEDGKIDKLTEKNKETIIECANQLASDGLRVLAFASSPYHSKTDFTDISEDDINDLTFSGLIGMRDPPRPTVKPAVEKLLQGGVHIIMITGDSPNTAVSIAKQIGIPVINEETSVLTGDKMKTMTNEQLANVISHVNIFARATPEDKLNIVQALKKRGDVVAMTGDGVNDAPALKLADIGISMGIIGTDVAKEASDMILTDDDFSTILTAVEEGKGIFNNIQNFLTFQLSTSIAALSMIALATALNLPNPLNAMQILWINILMDGPPAQSLGVEPVDHEVMKKPPRSRSERILTIAVLGRILGTAICIILGTVFIYVKEMSTDGEKSARDTTMTFTCFVFFDMFNALACRHATKSIFKIGVFSNSMFNLSVGLSLIAQLCVIYVPVLQHVFKTERLGAFDLLLLFCLSSTVFIVDELRKFIVNQYLTNYVEEENRYTTTV</sequence>
<dbReference type="Gene3D" id="1.20.1110.10">
    <property type="entry name" value="Calcium-transporting ATPase, transmembrane domain"/>
    <property type="match status" value="1"/>
</dbReference>
<evidence type="ECO:0000256" key="1">
    <source>
        <dbReference type="ARBA" id="ARBA00004127"/>
    </source>
</evidence>
<comment type="function">
    <text evidence="14">Catalyzes the hydrolysis of ATP coupled with the transport of calcium.</text>
</comment>
<dbReference type="InterPro" id="IPR006413">
    <property type="entry name" value="P-type_ATPase_IIA_PMR1"/>
</dbReference>
<feature type="transmembrane region" description="Helical" evidence="14">
    <location>
        <begin position="134"/>
        <end position="150"/>
    </location>
</feature>
<evidence type="ECO:0000256" key="15">
    <source>
        <dbReference type="SAM" id="MobiDB-lite"/>
    </source>
</evidence>
<feature type="transmembrane region" description="Helical" evidence="14">
    <location>
        <begin position="919"/>
        <end position="937"/>
    </location>
</feature>
<dbReference type="FunFam" id="2.70.150.10:FF:000008">
    <property type="entry name" value="Calcium-transporting ATPase"/>
    <property type="match status" value="1"/>
</dbReference>
<evidence type="ECO:0000256" key="14">
    <source>
        <dbReference type="RuleBase" id="RU361146"/>
    </source>
</evidence>
<proteinExistence type="inferred from homology"/>
<keyword evidence="2 14" id="KW-0813">Transport</keyword>
<dbReference type="InterPro" id="IPR001757">
    <property type="entry name" value="P_typ_ATPase"/>
</dbReference>
<keyword evidence="12 14" id="KW-0472">Membrane</keyword>
<dbReference type="InterPro" id="IPR006068">
    <property type="entry name" value="ATPase_P-typ_cation-transptr_C"/>
</dbReference>
<reference evidence="17 18" key="1">
    <citation type="submission" date="2020-05" db="EMBL/GenBank/DDBJ databases">
        <authorList>
            <person name="Casaregola S."/>
            <person name="Devillers H."/>
            <person name="Grondin C."/>
        </authorList>
    </citation>
    <scope>NUCLEOTIDE SEQUENCE [LARGE SCALE GENOMIC DNA]</scope>
    <source>
        <strain evidence="17 18">CLIB 1767</strain>
    </source>
</reference>
<keyword evidence="10 14" id="KW-1133">Transmembrane helix</keyword>
<comment type="similarity">
    <text evidence="13 14">Belongs to the cation transport ATPase (P-type) (TC 3.A.3) family.</text>
</comment>
<dbReference type="PRINTS" id="PR00120">
    <property type="entry name" value="HATPASE"/>
</dbReference>
<dbReference type="InterPro" id="IPR036412">
    <property type="entry name" value="HAD-like_sf"/>
</dbReference>
<protein>
    <recommendedName>
        <fullName evidence="14">Calcium-transporting ATPase</fullName>
        <ecNumber evidence="14">7.2.2.10</ecNumber>
    </recommendedName>
</protein>
<name>A0A8H2ZHU4_9SACH</name>
<dbReference type="GO" id="GO:0005524">
    <property type="term" value="F:ATP binding"/>
    <property type="evidence" value="ECO:0007669"/>
    <property type="project" value="UniProtKB-KW"/>
</dbReference>
<dbReference type="Proteomes" id="UP000644660">
    <property type="component" value="Unassembled WGS sequence"/>
</dbReference>
<dbReference type="PROSITE" id="PS00154">
    <property type="entry name" value="ATPASE_E1_E2"/>
    <property type="match status" value="1"/>
</dbReference>
<accession>A0A8H2ZHU4</accession>
<dbReference type="InterPro" id="IPR008250">
    <property type="entry name" value="ATPase_P-typ_transduc_dom_A_sf"/>
</dbReference>
<evidence type="ECO:0000256" key="5">
    <source>
        <dbReference type="ARBA" id="ARBA00022692"/>
    </source>
</evidence>
<dbReference type="GO" id="GO:0012505">
    <property type="term" value="C:endomembrane system"/>
    <property type="evidence" value="ECO:0007669"/>
    <property type="project" value="UniProtKB-SubCell"/>
</dbReference>
<evidence type="ECO:0000256" key="13">
    <source>
        <dbReference type="ARBA" id="ARBA00038148"/>
    </source>
</evidence>
<evidence type="ECO:0000256" key="3">
    <source>
        <dbReference type="ARBA" id="ARBA00022553"/>
    </source>
</evidence>
<dbReference type="GO" id="GO:0005388">
    <property type="term" value="F:P-type calcium transporter activity"/>
    <property type="evidence" value="ECO:0007669"/>
    <property type="project" value="UniProtKB-EC"/>
</dbReference>
<dbReference type="EMBL" id="CAEFZW010000001">
    <property type="protein sequence ID" value="CAB4252459.1"/>
    <property type="molecule type" value="Genomic_DNA"/>
</dbReference>
<dbReference type="Gene3D" id="3.40.1110.10">
    <property type="entry name" value="Calcium-transporting ATPase, cytoplasmic domain N"/>
    <property type="match status" value="1"/>
</dbReference>
<feature type="transmembrane region" description="Helical" evidence="14">
    <location>
        <begin position="332"/>
        <end position="356"/>
    </location>
</feature>
<dbReference type="AlphaFoldDB" id="A0A8H2ZHU4"/>
<evidence type="ECO:0000256" key="9">
    <source>
        <dbReference type="ARBA" id="ARBA00022967"/>
    </source>
</evidence>
<feature type="compositionally biased region" description="Basic and acidic residues" evidence="15">
    <location>
        <begin position="75"/>
        <end position="84"/>
    </location>
</feature>
<feature type="domain" description="Cation-transporting P-type ATPase N-terminal" evidence="16">
    <location>
        <begin position="49"/>
        <end position="130"/>
    </location>
</feature>
<organism evidence="17 18">
    <name type="scientific">Maudiozyma barnettii</name>
    <dbReference type="NCBI Taxonomy" id="61262"/>
    <lineage>
        <taxon>Eukaryota</taxon>
        <taxon>Fungi</taxon>
        <taxon>Dikarya</taxon>
        <taxon>Ascomycota</taxon>
        <taxon>Saccharomycotina</taxon>
        <taxon>Saccharomycetes</taxon>
        <taxon>Saccharomycetales</taxon>
        <taxon>Saccharomycetaceae</taxon>
        <taxon>Maudiozyma</taxon>
    </lineage>
</organism>
<dbReference type="Pfam" id="PF00122">
    <property type="entry name" value="E1-E2_ATPase"/>
    <property type="match status" value="1"/>
</dbReference>
<evidence type="ECO:0000256" key="4">
    <source>
        <dbReference type="ARBA" id="ARBA00022568"/>
    </source>
</evidence>
<comment type="caution">
    <text evidence="17">The sequence shown here is derived from an EMBL/GenBank/DDBJ whole genome shotgun (WGS) entry which is preliminary data.</text>
</comment>
<evidence type="ECO:0000256" key="11">
    <source>
        <dbReference type="ARBA" id="ARBA00023065"/>
    </source>
</evidence>
<feature type="transmembrane region" description="Helical" evidence="14">
    <location>
        <begin position="884"/>
        <end position="907"/>
    </location>
</feature>
<dbReference type="EC" id="7.2.2.10" evidence="14"/>
<dbReference type="InterPro" id="IPR044492">
    <property type="entry name" value="P_typ_ATPase_HD_dom"/>
</dbReference>
<dbReference type="SMART" id="SM00831">
    <property type="entry name" value="Cation_ATPase_N"/>
    <property type="match status" value="1"/>
</dbReference>
<keyword evidence="7 14" id="KW-0106">Calcium</keyword>
<keyword evidence="8 14" id="KW-0067">ATP-binding</keyword>
<evidence type="ECO:0000256" key="12">
    <source>
        <dbReference type="ARBA" id="ARBA00023136"/>
    </source>
</evidence>
<dbReference type="GO" id="GO:0016020">
    <property type="term" value="C:membrane"/>
    <property type="evidence" value="ECO:0007669"/>
    <property type="project" value="UniProtKB-SubCell"/>
</dbReference>